<name>A0A1G7DI43_9BACT</name>
<dbReference type="EMBL" id="FNAQ01000014">
    <property type="protein sequence ID" value="SDE51224.1"/>
    <property type="molecule type" value="Genomic_DNA"/>
</dbReference>
<evidence type="ECO:0000313" key="3">
    <source>
        <dbReference type="Proteomes" id="UP000243205"/>
    </source>
</evidence>
<keyword evidence="1" id="KW-0812">Transmembrane</keyword>
<keyword evidence="3" id="KW-1185">Reference proteome</keyword>
<accession>A0A1G7DI43</accession>
<dbReference type="AlphaFoldDB" id="A0A1G7DI43"/>
<evidence type="ECO:0000313" key="2">
    <source>
        <dbReference type="EMBL" id="SDE51224.1"/>
    </source>
</evidence>
<feature type="transmembrane region" description="Helical" evidence="1">
    <location>
        <begin position="35"/>
        <end position="57"/>
    </location>
</feature>
<feature type="transmembrane region" description="Helical" evidence="1">
    <location>
        <begin position="81"/>
        <end position="102"/>
    </location>
</feature>
<evidence type="ECO:0000256" key="1">
    <source>
        <dbReference type="SAM" id="Phobius"/>
    </source>
</evidence>
<feature type="transmembrane region" description="Helical" evidence="1">
    <location>
        <begin position="114"/>
        <end position="133"/>
    </location>
</feature>
<dbReference type="RefSeq" id="WP_092079529.1">
    <property type="nucleotide sequence ID" value="NZ_FNAQ01000014.1"/>
</dbReference>
<proteinExistence type="predicted"/>
<dbReference type="Proteomes" id="UP000243205">
    <property type="component" value="Unassembled WGS sequence"/>
</dbReference>
<organism evidence="2 3">
    <name type="scientific">Desulfuromonas thiophila</name>
    <dbReference type="NCBI Taxonomy" id="57664"/>
    <lineage>
        <taxon>Bacteria</taxon>
        <taxon>Pseudomonadati</taxon>
        <taxon>Thermodesulfobacteriota</taxon>
        <taxon>Desulfuromonadia</taxon>
        <taxon>Desulfuromonadales</taxon>
        <taxon>Desulfuromonadaceae</taxon>
        <taxon>Desulfuromonas</taxon>
    </lineage>
</organism>
<gene>
    <name evidence="2" type="ORF">SAMN05661003_1145</name>
</gene>
<dbReference type="OrthoDB" id="6119503at2"/>
<sequence length="135" mass="15644">MSQLPDRRRLDDGRYANDRRMGRERRQGPDLAQQLLRMLAALSWLLVLAAFFLISLAKPQTETFFERYNNLPVQTQWNAELLVYVFWLLLAAILCGGLGLGFNLLRLRRRDDSVRLSLVLAGLLSLLGLLWFLRL</sequence>
<keyword evidence="1" id="KW-1133">Transmembrane helix</keyword>
<keyword evidence="1" id="KW-0472">Membrane</keyword>
<protein>
    <submittedName>
        <fullName evidence="2">Uncharacterized protein</fullName>
    </submittedName>
</protein>
<reference evidence="3" key="1">
    <citation type="submission" date="2016-10" db="EMBL/GenBank/DDBJ databases">
        <authorList>
            <person name="Varghese N."/>
            <person name="Submissions S."/>
        </authorList>
    </citation>
    <scope>NUCLEOTIDE SEQUENCE [LARGE SCALE GENOMIC DNA]</scope>
    <source>
        <strain evidence="3">DSM 8987</strain>
    </source>
</reference>